<accession>A0A0A0JLQ7</accession>
<dbReference type="AlphaFoldDB" id="A0A0A0JLQ7"/>
<proteinExistence type="predicted"/>
<reference evidence="2 3" key="1">
    <citation type="submission" date="2013-08" db="EMBL/GenBank/DDBJ databases">
        <title>The genome sequence of Knoellia subterranea.</title>
        <authorList>
            <person name="Zhu W."/>
            <person name="Wang G."/>
        </authorList>
    </citation>
    <scope>NUCLEOTIDE SEQUENCE [LARGE SCALE GENOMIC DNA]</scope>
    <source>
        <strain evidence="2 3">KCTC 19937</strain>
    </source>
</reference>
<keyword evidence="1" id="KW-0472">Membrane</keyword>
<evidence type="ECO:0000313" key="2">
    <source>
        <dbReference type="EMBL" id="KGN36977.1"/>
    </source>
</evidence>
<sequence>MTDQRWRVDASSVILLLLPTLLVATGLVWALMTGYWPLILWMLFFAGALVAGFLQARRARRSARQ</sequence>
<feature type="transmembrane region" description="Helical" evidence="1">
    <location>
        <begin position="38"/>
        <end position="56"/>
    </location>
</feature>
<evidence type="ECO:0000313" key="3">
    <source>
        <dbReference type="Proteomes" id="UP000030011"/>
    </source>
</evidence>
<keyword evidence="1" id="KW-1133">Transmembrane helix</keyword>
<protein>
    <submittedName>
        <fullName evidence="2">Uncharacterized protein</fullName>
    </submittedName>
</protein>
<organism evidence="2 3">
    <name type="scientific">Knoellia subterranea KCTC 19937</name>
    <dbReference type="NCBI Taxonomy" id="1385521"/>
    <lineage>
        <taxon>Bacteria</taxon>
        <taxon>Bacillati</taxon>
        <taxon>Actinomycetota</taxon>
        <taxon>Actinomycetes</taxon>
        <taxon>Micrococcales</taxon>
        <taxon>Intrasporangiaceae</taxon>
        <taxon>Knoellia</taxon>
    </lineage>
</organism>
<dbReference type="Proteomes" id="UP000030011">
    <property type="component" value="Unassembled WGS sequence"/>
</dbReference>
<dbReference type="STRING" id="1385521.N803_16305"/>
<gene>
    <name evidence="2" type="ORF">N803_16305</name>
</gene>
<keyword evidence="1" id="KW-0812">Transmembrane</keyword>
<evidence type="ECO:0000256" key="1">
    <source>
        <dbReference type="SAM" id="Phobius"/>
    </source>
</evidence>
<keyword evidence="3" id="KW-1185">Reference proteome</keyword>
<name>A0A0A0JLQ7_9MICO</name>
<feature type="transmembrane region" description="Helical" evidence="1">
    <location>
        <begin position="12"/>
        <end position="32"/>
    </location>
</feature>
<dbReference type="EMBL" id="AVPK01000007">
    <property type="protein sequence ID" value="KGN36977.1"/>
    <property type="molecule type" value="Genomic_DNA"/>
</dbReference>
<dbReference type="RefSeq" id="WP_035905876.1">
    <property type="nucleotide sequence ID" value="NZ_AVPK01000007.1"/>
</dbReference>
<comment type="caution">
    <text evidence="2">The sequence shown here is derived from an EMBL/GenBank/DDBJ whole genome shotgun (WGS) entry which is preliminary data.</text>
</comment>